<evidence type="ECO:0000256" key="4">
    <source>
        <dbReference type="ARBA" id="ARBA00035177"/>
    </source>
</evidence>
<evidence type="ECO:0000256" key="3">
    <source>
        <dbReference type="ARBA" id="ARBA00023274"/>
    </source>
</evidence>
<comment type="caution">
    <text evidence="7">The sequence shown here is derived from an EMBL/GenBank/DDBJ whole genome shotgun (WGS) entry which is preliminary data.</text>
</comment>
<dbReference type="AlphaFoldDB" id="A0A1F4XKB5"/>
<keyword evidence="2 5" id="KW-0689">Ribosomal protein</keyword>
<comment type="similarity">
    <text evidence="1 5">Belongs to the bacterial ribosomal protein bL34 family.</text>
</comment>
<feature type="region of interest" description="Disordered" evidence="6">
    <location>
        <begin position="1"/>
        <end position="44"/>
    </location>
</feature>
<dbReference type="GO" id="GO:0006412">
    <property type="term" value="P:translation"/>
    <property type="evidence" value="ECO:0007669"/>
    <property type="project" value="UniProtKB-UniRule"/>
</dbReference>
<name>A0A1F4XKB5_9BACT</name>
<evidence type="ECO:0000256" key="1">
    <source>
        <dbReference type="ARBA" id="ARBA00010111"/>
    </source>
</evidence>
<evidence type="ECO:0000256" key="2">
    <source>
        <dbReference type="ARBA" id="ARBA00022980"/>
    </source>
</evidence>
<dbReference type="GO" id="GO:0003735">
    <property type="term" value="F:structural constituent of ribosome"/>
    <property type="evidence" value="ECO:0007669"/>
    <property type="project" value="InterPro"/>
</dbReference>
<dbReference type="GO" id="GO:1990904">
    <property type="term" value="C:ribonucleoprotein complex"/>
    <property type="evidence" value="ECO:0007669"/>
    <property type="project" value="UniProtKB-KW"/>
</dbReference>
<dbReference type="GO" id="GO:0005840">
    <property type="term" value="C:ribosome"/>
    <property type="evidence" value="ECO:0007669"/>
    <property type="project" value="UniProtKB-KW"/>
</dbReference>
<accession>A0A1F4XKB5</accession>
<keyword evidence="3 5" id="KW-0687">Ribonucleoprotein</keyword>
<dbReference type="STRING" id="1817814.A2V81_02815"/>
<evidence type="ECO:0000313" key="7">
    <source>
        <dbReference type="EMBL" id="OGC82060.1"/>
    </source>
</evidence>
<sequence>MRQGNASKNRRRKRRHGFLSRMATKDGRKIIGHRRSSGRARLAV</sequence>
<protein>
    <recommendedName>
        <fullName evidence="4 5">Large ribosomal subunit protein bL34</fullName>
    </recommendedName>
</protein>
<evidence type="ECO:0000256" key="5">
    <source>
        <dbReference type="HAMAP-Rule" id="MF_00391"/>
    </source>
</evidence>
<evidence type="ECO:0000256" key="6">
    <source>
        <dbReference type="SAM" id="MobiDB-lite"/>
    </source>
</evidence>
<dbReference type="Gene3D" id="1.10.287.3980">
    <property type="match status" value="1"/>
</dbReference>
<dbReference type="EMBL" id="MEWR01000011">
    <property type="protein sequence ID" value="OGC82060.1"/>
    <property type="molecule type" value="Genomic_DNA"/>
</dbReference>
<dbReference type="NCBIfam" id="TIGR01030">
    <property type="entry name" value="rpmH_bact"/>
    <property type="match status" value="1"/>
</dbReference>
<evidence type="ECO:0000313" key="8">
    <source>
        <dbReference type="Proteomes" id="UP000177614"/>
    </source>
</evidence>
<organism evidence="7 8">
    <name type="scientific">Candidatus Abawacabacteria bacterium RBG_16_42_10</name>
    <dbReference type="NCBI Taxonomy" id="1817814"/>
    <lineage>
        <taxon>Bacteria</taxon>
        <taxon>Candidatus Abawacaibacteriota</taxon>
    </lineage>
</organism>
<dbReference type="Proteomes" id="UP000177614">
    <property type="component" value="Unassembled WGS sequence"/>
</dbReference>
<reference evidence="7 8" key="1">
    <citation type="journal article" date="2016" name="Nat. Commun.">
        <title>Thousands of microbial genomes shed light on interconnected biogeochemical processes in an aquifer system.</title>
        <authorList>
            <person name="Anantharaman K."/>
            <person name="Brown C.T."/>
            <person name="Hug L.A."/>
            <person name="Sharon I."/>
            <person name="Castelle C.J."/>
            <person name="Probst A.J."/>
            <person name="Thomas B.C."/>
            <person name="Singh A."/>
            <person name="Wilkins M.J."/>
            <person name="Karaoz U."/>
            <person name="Brodie E.L."/>
            <person name="Williams K.H."/>
            <person name="Hubbard S.S."/>
            <person name="Banfield J.F."/>
        </authorList>
    </citation>
    <scope>NUCLEOTIDE SEQUENCE [LARGE SCALE GENOMIC DNA]</scope>
</reference>
<proteinExistence type="inferred from homology"/>
<feature type="compositionally biased region" description="Basic residues" evidence="6">
    <location>
        <begin position="8"/>
        <end position="18"/>
    </location>
</feature>
<dbReference type="InterPro" id="IPR000271">
    <property type="entry name" value="Ribosomal_bL34"/>
</dbReference>
<dbReference type="Pfam" id="PF00468">
    <property type="entry name" value="Ribosomal_L34"/>
    <property type="match status" value="1"/>
</dbReference>
<gene>
    <name evidence="5" type="primary">rpmH</name>
    <name evidence="7" type="ORF">A2V81_02815</name>
</gene>
<dbReference type="HAMAP" id="MF_00391">
    <property type="entry name" value="Ribosomal_bL34"/>
    <property type="match status" value="1"/>
</dbReference>